<feature type="region of interest" description="Disordered" evidence="7">
    <location>
        <begin position="368"/>
        <end position="510"/>
    </location>
</feature>
<dbReference type="Proteomes" id="UP000033220">
    <property type="component" value="Chromosome DSM 122"/>
</dbReference>
<sequence length="510" mass="55926">MTLTDFATLGLAEPLLRAVAAEGYTTPTPIQAQAIPALLQGRDLLGIAQTGTGKTAAFVLPTLHRLMGRPERAPRGTCRALFLAPTRELAYQINECVRAYGRFARLSSAVVVGGVRPGPQVKALSTGVDILVATPGRLLDHVGTGILRLDFTEVVVLDEADHMLDLGFLPAIRRIMARLHGERQTVLLSATMPAPIRALANDFLRDPCEVQIAPQSRPIERIEQSVMMVEGHAKRDVLVDLLRQNAEGRSIIFTRTKRGADRVTDHLRASGLPAESIHGNKSQVQRDRALAAFKGTMVRILVATDIAARGIDVDGISFVYNYELPNVPEAYVHRIGRTARAGASGVAISLCDPSERPLLRDIERLIGKSLSGEADPPPPARQRRSGPARPQRPRVVTDDGTEGHRGPRDARTEGHREPRMPREPRAEGNRDPRMPREPHAEGHREPRMPREPRAEGQRDARGPRTRPEGQRDARGPRTRPEGQRDARGPRSAGESREGSQGRKRRSFSAA</sequence>
<dbReference type="InterPro" id="IPR001650">
    <property type="entry name" value="Helicase_C-like"/>
</dbReference>
<dbReference type="InterPro" id="IPR011545">
    <property type="entry name" value="DEAD/DEAH_box_helicase_dom"/>
</dbReference>
<dbReference type="Gene3D" id="3.40.50.300">
    <property type="entry name" value="P-loop containing nucleotide triphosphate hydrolases"/>
    <property type="match status" value="2"/>
</dbReference>
<feature type="compositionally biased region" description="Basic and acidic residues" evidence="7">
    <location>
        <begin position="395"/>
        <end position="500"/>
    </location>
</feature>
<evidence type="ECO:0000256" key="2">
    <source>
        <dbReference type="ARBA" id="ARBA00022801"/>
    </source>
</evidence>
<dbReference type="STRING" id="1150469.RSPPHO_02225"/>
<dbReference type="PANTHER" id="PTHR47959">
    <property type="entry name" value="ATP-DEPENDENT RNA HELICASE RHLE-RELATED"/>
    <property type="match status" value="1"/>
</dbReference>
<keyword evidence="2" id="KW-0378">Hydrolase</keyword>
<dbReference type="GO" id="GO:0003676">
    <property type="term" value="F:nucleic acid binding"/>
    <property type="evidence" value="ECO:0007669"/>
    <property type="project" value="InterPro"/>
</dbReference>
<dbReference type="GO" id="GO:0005524">
    <property type="term" value="F:ATP binding"/>
    <property type="evidence" value="ECO:0007669"/>
    <property type="project" value="UniProtKB-KW"/>
</dbReference>
<organism evidence="11 12">
    <name type="scientific">Pararhodospirillum photometricum DSM 122</name>
    <dbReference type="NCBI Taxonomy" id="1150469"/>
    <lineage>
        <taxon>Bacteria</taxon>
        <taxon>Pseudomonadati</taxon>
        <taxon>Pseudomonadota</taxon>
        <taxon>Alphaproteobacteria</taxon>
        <taxon>Rhodospirillales</taxon>
        <taxon>Rhodospirillaceae</taxon>
        <taxon>Pararhodospirillum</taxon>
    </lineage>
</organism>
<evidence type="ECO:0000256" key="1">
    <source>
        <dbReference type="ARBA" id="ARBA00022741"/>
    </source>
</evidence>
<dbReference type="RefSeq" id="WP_014415485.1">
    <property type="nucleotide sequence ID" value="NC_017059.1"/>
</dbReference>
<dbReference type="InterPro" id="IPR044742">
    <property type="entry name" value="DEAD/DEAH_RhlB"/>
</dbReference>
<evidence type="ECO:0000256" key="6">
    <source>
        <dbReference type="PROSITE-ProRule" id="PRU00552"/>
    </source>
</evidence>
<dbReference type="PATRIC" id="fig|1150469.3.peg.2501"/>
<evidence type="ECO:0000259" key="10">
    <source>
        <dbReference type="PROSITE" id="PS51195"/>
    </source>
</evidence>
<dbReference type="PANTHER" id="PTHR47959:SF13">
    <property type="entry name" value="ATP-DEPENDENT RNA HELICASE RHLE"/>
    <property type="match status" value="1"/>
</dbReference>
<dbReference type="InterPro" id="IPR014001">
    <property type="entry name" value="Helicase_ATP-bd"/>
</dbReference>
<feature type="domain" description="DEAD-box RNA helicase Q" evidence="10">
    <location>
        <begin position="4"/>
        <end position="32"/>
    </location>
</feature>
<reference evidence="11 12" key="1">
    <citation type="submission" date="2012-02" db="EMBL/GenBank/DDBJ databases">
        <title>Shotgun genome sequence of Phaeospirillum photometricum DSM 122.</title>
        <authorList>
            <person name="Duquesne K."/>
            <person name="Sturgis J."/>
        </authorList>
    </citation>
    <scope>NUCLEOTIDE SEQUENCE [LARGE SCALE GENOMIC DNA]</scope>
    <source>
        <strain evidence="12">DSM122</strain>
    </source>
</reference>
<dbReference type="GO" id="GO:0003724">
    <property type="term" value="F:RNA helicase activity"/>
    <property type="evidence" value="ECO:0007669"/>
    <property type="project" value="InterPro"/>
</dbReference>
<dbReference type="EMBL" id="HE663493">
    <property type="protein sequence ID" value="CCG08851.1"/>
    <property type="molecule type" value="Genomic_DNA"/>
</dbReference>
<dbReference type="AlphaFoldDB" id="H6SLI6"/>
<keyword evidence="3 11" id="KW-0347">Helicase</keyword>
<dbReference type="Pfam" id="PF00270">
    <property type="entry name" value="DEAD"/>
    <property type="match status" value="1"/>
</dbReference>
<dbReference type="GO" id="GO:0016787">
    <property type="term" value="F:hydrolase activity"/>
    <property type="evidence" value="ECO:0007669"/>
    <property type="project" value="UniProtKB-KW"/>
</dbReference>
<evidence type="ECO:0000313" key="12">
    <source>
        <dbReference type="Proteomes" id="UP000033220"/>
    </source>
</evidence>
<feature type="short sequence motif" description="Q motif" evidence="6">
    <location>
        <begin position="4"/>
        <end position="32"/>
    </location>
</feature>
<name>H6SLI6_PARPM</name>
<keyword evidence="1" id="KW-0547">Nucleotide-binding</keyword>
<evidence type="ECO:0000313" key="11">
    <source>
        <dbReference type="EMBL" id="CCG08851.1"/>
    </source>
</evidence>
<evidence type="ECO:0000256" key="5">
    <source>
        <dbReference type="ARBA" id="ARBA00038437"/>
    </source>
</evidence>
<dbReference type="SMART" id="SM00487">
    <property type="entry name" value="DEXDc"/>
    <property type="match status" value="1"/>
</dbReference>
<dbReference type="HOGENOM" id="CLU_003041_28_1_5"/>
<dbReference type="SMART" id="SM00490">
    <property type="entry name" value="HELICc"/>
    <property type="match status" value="1"/>
</dbReference>
<evidence type="ECO:0000256" key="4">
    <source>
        <dbReference type="ARBA" id="ARBA00022840"/>
    </source>
</evidence>
<dbReference type="InterPro" id="IPR027417">
    <property type="entry name" value="P-loop_NTPase"/>
</dbReference>
<feature type="domain" description="Helicase C-terminal" evidence="9">
    <location>
        <begin position="221"/>
        <end position="383"/>
    </location>
</feature>
<dbReference type="SUPFAM" id="SSF52540">
    <property type="entry name" value="P-loop containing nucleoside triphosphate hydrolases"/>
    <property type="match status" value="1"/>
</dbReference>
<evidence type="ECO:0000259" key="9">
    <source>
        <dbReference type="PROSITE" id="PS51194"/>
    </source>
</evidence>
<feature type="compositionally biased region" description="Basic residues" evidence="7">
    <location>
        <begin position="501"/>
        <end position="510"/>
    </location>
</feature>
<accession>H6SLI6</accession>
<protein>
    <submittedName>
        <fullName evidence="11">Superfamily II DNA and RNA helicase</fullName>
    </submittedName>
</protein>
<dbReference type="InterPro" id="IPR050079">
    <property type="entry name" value="DEAD_box_RNA_helicase"/>
</dbReference>
<keyword evidence="12" id="KW-1185">Reference proteome</keyword>
<dbReference type="PROSITE" id="PS51194">
    <property type="entry name" value="HELICASE_CTER"/>
    <property type="match status" value="1"/>
</dbReference>
<dbReference type="PROSITE" id="PS51195">
    <property type="entry name" value="Q_MOTIF"/>
    <property type="match status" value="1"/>
</dbReference>
<dbReference type="PROSITE" id="PS51192">
    <property type="entry name" value="HELICASE_ATP_BIND_1"/>
    <property type="match status" value="1"/>
</dbReference>
<comment type="similarity">
    <text evidence="5">Belongs to the DEAD box helicase family.</text>
</comment>
<proteinExistence type="inferred from homology"/>
<dbReference type="InterPro" id="IPR014014">
    <property type="entry name" value="RNA_helicase_DEAD_Q_motif"/>
</dbReference>
<dbReference type="eggNOG" id="COG0513">
    <property type="taxonomic scope" value="Bacteria"/>
</dbReference>
<dbReference type="CDD" id="cd00268">
    <property type="entry name" value="DEADc"/>
    <property type="match status" value="1"/>
</dbReference>
<dbReference type="CDD" id="cd18787">
    <property type="entry name" value="SF2_C_DEAD"/>
    <property type="match status" value="1"/>
</dbReference>
<dbReference type="Pfam" id="PF00271">
    <property type="entry name" value="Helicase_C"/>
    <property type="match status" value="1"/>
</dbReference>
<evidence type="ECO:0000256" key="7">
    <source>
        <dbReference type="SAM" id="MobiDB-lite"/>
    </source>
</evidence>
<dbReference type="GO" id="GO:0005829">
    <property type="term" value="C:cytosol"/>
    <property type="evidence" value="ECO:0007669"/>
    <property type="project" value="TreeGrafter"/>
</dbReference>
<keyword evidence="4" id="KW-0067">ATP-binding</keyword>
<gene>
    <name evidence="11" type="ORF">RSPPHO_02225</name>
</gene>
<feature type="domain" description="Helicase ATP-binding" evidence="8">
    <location>
        <begin position="35"/>
        <end position="210"/>
    </location>
</feature>
<dbReference type="KEGG" id="rpm:RSPPHO_02225"/>
<evidence type="ECO:0000256" key="3">
    <source>
        <dbReference type="ARBA" id="ARBA00022806"/>
    </source>
</evidence>
<evidence type="ECO:0000259" key="8">
    <source>
        <dbReference type="PROSITE" id="PS51192"/>
    </source>
</evidence>